<name>J3N1D7_ORYBR</name>
<proteinExistence type="predicted"/>
<evidence type="ECO:0000256" key="1">
    <source>
        <dbReference type="SAM" id="MobiDB-lite"/>
    </source>
</evidence>
<organism evidence="2">
    <name type="scientific">Oryza brachyantha</name>
    <name type="common">malo sina</name>
    <dbReference type="NCBI Taxonomy" id="4533"/>
    <lineage>
        <taxon>Eukaryota</taxon>
        <taxon>Viridiplantae</taxon>
        <taxon>Streptophyta</taxon>
        <taxon>Embryophyta</taxon>
        <taxon>Tracheophyta</taxon>
        <taxon>Spermatophyta</taxon>
        <taxon>Magnoliopsida</taxon>
        <taxon>Liliopsida</taxon>
        <taxon>Poales</taxon>
        <taxon>Poaceae</taxon>
        <taxon>BOP clade</taxon>
        <taxon>Oryzoideae</taxon>
        <taxon>Oryzeae</taxon>
        <taxon>Oryzinae</taxon>
        <taxon>Oryza</taxon>
    </lineage>
</organism>
<evidence type="ECO:0000313" key="3">
    <source>
        <dbReference type="Proteomes" id="UP000006038"/>
    </source>
</evidence>
<feature type="region of interest" description="Disordered" evidence="1">
    <location>
        <begin position="53"/>
        <end position="82"/>
    </location>
</feature>
<keyword evidence="3" id="KW-1185">Reference proteome</keyword>
<dbReference type="HOGENOM" id="CLU_1130557_0_0_1"/>
<feature type="region of interest" description="Disordered" evidence="1">
    <location>
        <begin position="98"/>
        <end position="147"/>
    </location>
</feature>
<dbReference type="Gramene" id="OB10G13350.1">
    <property type="protein sequence ID" value="OB10G13350.1"/>
    <property type="gene ID" value="OB10G13350"/>
</dbReference>
<dbReference type="AlphaFoldDB" id="J3N1D7"/>
<dbReference type="Proteomes" id="UP000006038">
    <property type="component" value="Chromosome 10"/>
</dbReference>
<protein>
    <submittedName>
        <fullName evidence="2">Uncharacterized protein</fullName>
    </submittedName>
</protein>
<reference evidence="2" key="2">
    <citation type="submission" date="2013-04" db="UniProtKB">
        <authorList>
            <consortium name="EnsemblPlants"/>
        </authorList>
    </citation>
    <scope>IDENTIFICATION</scope>
</reference>
<dbReference type="EnsemblPlants" id="OB10G13350.1">
    <property type="protein sequence ID" value="OB10G13350.1"/>
    <property type="gene ID" value="OB10G13350"/>
</dbReference>
<sequence length="246" mass="25848">MDSVDGEDSLSKALRYREEVVKNGSQSGGIHGVSGLHDFGGFSEGFWGHGVSEDGHPGNLHGSPGLHGAGRSNGSPILHGTGAEHHGAVVFHAVADVSPPCRGRGRHGGHGGGPGRGKRPATKPSARGGQGNKAPNMPPRPSSSGIVLGDAEAEAGADNDYTEETMDNVPHGMTHSFRSFSVVTFLPLRTSKAAGLGWDHAKGTVAAPDEYWKKVTKLMVLLLAHLEKMLEGMMELVMYKTLVTHR</sequence>
<accession>J3N1D7</accession>
<reference evidence="2" key="1">
    <citation type="journal article" date="2013" name="Nat. Commun.">
        <title>Whole-genome sequencing of Oryza brachyantha reveals mechanisms underlying Oryza genome evolution.</title>
        <authorList>
            <person name="Chen J."/>
            <person name="Huang Q."/>
            <person name="Gao D."/>
            <person name="Wang J."/>
            <person name="Lang Y."/>
            <person name="Liu T."/>
            <person name="Li B."/>
            <person name="Bai Z."/>
            <person name="Luis Goicoechea J."/>
            <person name="Liang C."/>
            <person name="Chen C."/>
            <person name="Zhang W."/>
            <person name="Sun S."/>
            <person name="Liao Y."/>
            <person name="Zhang X."/>
            <person name="Yang L."/>
            <person name="Song C."/>
            <person name="Wang M."/>
            <person name="Shi J."/>
            <person name="Liu G."/>
            <person name="Liu J."/>
            <person name="Zhou H."/>
            <person name="Zhou W."/>
            <person name="Yu Q."/>
            <person name="An N."/>
            <person name="Chen Y."/>
            <person name="Cai Q."/>
            <person name="Wang B."/>
            <person name="Liu B."/>
            <person name="Min J."/>
            <person name="Huang Y."/>
            <person name="Wu H."/>
            <person name="Li Z."/>
            <person name="Zhang Y."/>
            <person name="Yin Y."/>
            <person name="Song W."/>
            <person name="Jiang J."/>
            <person name="Jackson S.A."/>
            <person name="Wing R.A."/>
            <person name="Wang J."/>
            <person name="Chen M."/>
        </authorList>
    </citation>
    <scope>NUCLEOTIDE SEQUENCE [LARGE SCALE GENOMIC DNA]</scope>
    <source>
        <strain evidence="2">cv. IRGC 101232</strain>
    </source>
</reference>
<evidence type="ECO:0000313" key="2">
    <source>
        <dbReference type="EnsemblPlants" id="OB10G13350.1"/>
    </source>
</evidence>